<evidence type="ECO:0000313" key="3">
    <source>
        <dbReference type="Proteomes" id="UP000708208"/>
    </source>
</evidence>
<evidence type="ECO:0000313" key="2">
    <source>
        <dbReference type="EMBL" id="CAG7717415.1"/>
    </source>
</evidence>
<dbReference type="AlphaFoldDB" id="A0A8J2JC10"/>
<feature type="non-terminal residue" evidence="2">
    <location>
        <position position="1"/>
    </location>
</feature>
<evidence type="ECO:0000256" key="1">
    <source>
        <dbReference type="SAM" id="SignalP"/>
    </source>
</evidence>
<accession>A0A8J2JC10</accession>
<reference evidence="2" key="1">
    <citation type="submission" date="2021-06" db="EMBL/GenBank/DDBJ databases">
        <authorList>
            <person name="Hodson N. C."/>
            <person name="Mongue J. A."/>
            <person name="Jaron S. K."/>
        </authorList>
    </citation>
    <scope>NUCLEOTIDE SEQUENCE</scope>
</reference>
<dbReference type="EMBL" id="CAJVCH010045638">
    <property type="protein sequence ID" value="CAG7717415.1"/>
    <property type="molecule type" value="Genomic_DNA"/>
</dbReference>
<feature type="signal peptide" evidence="1">
    <location>
        <begin position="1"/>
        <end position="23"/>
    </location>
</feature>
<feature type="chain" id="PRO_5035283896" evidence="1">
    <location>
        <begin position="24"/>
        <end position="137"/>
    </location>
</feature>
<proteinExistence type="predicted"/>
<gene>
    <name evidence="2" type="ORF">AFUS01_LOCUS6874</name>
</gene>
<sequence>MAKKITKTVIVVLLFFAFSGGFAYPRISRQAVPDASVNPEEGHTLPGTSSLLFELTTATYLPEEIKEDINKLAVIAEKREKELGHSMTPIELDQIDKELEELPWYKRLGNWIETADQSIKNAIEGVLSGEGTRRDQR</sequence>
<organism evidence="2 3">
    <name type="scientific">Allacma fusca</name>
    <dbReference type="NCBI Taxonomy" id="39272"/>
    <lineage>
        <taxon>Eukaryota</taxon>
        <taxon>Metazoa</taxon>
        <taxon>Ecdysozoa</taxon>
        <taxon>Arthropoda</taxon>
        <taxon>Hexapoda</taxon>
        <taxon>Collembola</taxon>
        <taxon>Symphypleona</taxon>
        <taxon>Sminthuridae</taxon>
        <taxon>Allacma</taxon>
    </lineage>
</organism>
<comment type="caution">
    <text evidence="2">The sequence shown here is derived from an EMBL/GenBank/DDBJ whole genome shotgun (WGS) entry which is preliminary data.</text>
</comment>
<dbReference type="Proteomes" id="UP000708208">
    <property type="component" value="Unassembled WGS sequence"/>
</dbReference>
<name>A0A8J2JC10_9HEXA</name>
<protein>
    <submittedName>
        <fullName evidence="2">Uncharacterized protein</fullName>
    </submittedName>
</protein>
<keyword evidence="1" id="KW-0732">Signal</keyword>
<keyword evidence="3" id="KW-1185">Reference proteome</keyword>